<dbReference type="EMBL" id="JARBHB010000016">
    <property type="protein sequence ID" value="KAJ8866755.1"/>
    <property type="molecule type" value="Genomic_DNA"/>
</dbReference>
<protein>
    <submittedName>
        <fullName evidence="2">Uncharacterized protein</fullName>
    </submittedName>
</protein>
<feature type="region of interest" description="Disordered" evidence="1">
    <location>
        <begin position="524"/>
        <end position="544"/>
    </location>
</feature>
<accession>A0ABQ9G2Q3</accession>
<gene>
    <name evidence="2" type="ORF">PR048_032616</name>
</gene>
<reference evidence="2 3" key="1">
    <citation type="submission" date="2023-02" db="EMBL/GenBank/DDBJ databases">
        <title>LHISI_Scaffold_Assembly.</title>
        <authorList>
            <person name="Stuart O.P."/>
            <person name="Cleave R."/>
            <person name="Magrath M.J.L."/>
            <person name="Mikheyev A.S."/>
        </authorList>
    </citation>
    <scope>NUCLEOTIDE SEQUENCE [LARGE SCALE GENOMIC DNA]</scope>
    <source>
        <strain evidence="2">Daus_M_001</strain>
        <tissue evidence="2">Leg muscle</tissue>
    </source>
</reference>
<comment type="caution">
    <text evidence="2">The sequence shown here is derived from an EMBL/GenBank/DDBJ whole genome shotgun (WGS) entry which is preliminary data.</text>
</comment>
<keyword evidence="3" id="KW-1185">Reference proteome</keyword>
<evidence type="ECO:0000313" key="3">
    <source>
        <dbReference type="Proteomes" id="UP001159363"/>
    </source>
</evidence>
<feature type="compositionally biased region" description="Basic and acidic residues" evidence="1">
    <location>
        <begin position="89"/>
        <end position="107"/>
    </location>
</feature>
<feature type="compositionally biased region" description="Basic and acidic residues" evidence="1">
    <location>
        <begin position="534"/>
        <end position="543"/>
    </location>
</feature>
<evidence type="ECO:0000313" key="2">
    <source>
        <dbReference type="EMBL" id="KAJ8866755.1"/>
    </source>
</evidence>
<dbReference type="Proteomes" id="UP001159363">
    <property type="component" value="Chromosome 15"/>
</dbReference>
<name>A0ABQ9G2Q3_9NEOP</name>
<organism evidence="2 3">
    <name type="scientific">Dryococelus australis</name>
    <dbReference type="NCBI Taxonomy" id="614101"/>
    <lineage>
        <taxon>Eukaryota</taxon>
        <taxon>Metazoa</taxon>
        <taxon>Ecdysozoa</taxon>
        <taxon>Arthropoda</taxon>
        <taxon>Hexapoda</taxon>
        <taxon>Insecta</taxon>
        <taxon>Pterygota</taxon>
        <taxon>Neoptera</taxon>
        <taxon>Polyneoptera</taxon>
        <taxon>Phasmatodea</taxon>
        <taxon>Verophasmatodea</taxon>
        <taxon>Anareolatae</taxon>
        <taxon>Phasmatidae</taxon>
        <taxon>Eurycanthinae</taxon>
        <taxon>Dryococelus</taxon>
    </lineage>
</organism>
<proteinExistence type="predicted"/>
<feature type="region of interest" description="Disordered" evidence="1">
    <location>
        <begin position="64"/>
        <end position="108"/>
    </location>
</feature>
<sequence length="603" mass="67206">MPAFGPYGGRGSVVVRPLTSPQGEPGSIPGGVACGNNAGRYYWSAGFLGDRKCTGQWSLAYRPRKAREVTEDSRSLLTPKTSGSRRRPKTDVAKKRSSRREDEKKDQLQCCQPGGREKERLFAAHVSPGDFICARWRNILKVELQQGSGKVGSKHGRTVPTATKSVRDTCSRYTFMAFTHFLPSIPWRNSRIPDITSQPQAMPSGKPVFTETRGKSYPLADRRQGIKRGIDRPRWCRGRSDLASWKVKQSHYWQHCNHTTHDWVTGGTFSIYYPLGYSFLLSSGNLLEKASAGLVLYVFEPEHSETCKAHLHSTRVSPMNFSWTPKVYAFALRSPVHTREPANCSLTAGCVKSQSPLPTLPRGITVSRELNICHFLEVRYGCTCTVHRGEHLGLLHYTTPAIHFMVERNEFNDVLQRLSRVCGLEGRITSLPHHLIILPTSRGAVDWCAASLWCRRFRVRIPDKARVSTRVLASSHLNVPLSWLPGANDASNPVDARGSKVISLGSDAATEMSLLYRLGTGGAHDCSHGNIRRSPRDLGDMRRTGLNPQPGKSWIFASEYRARRLSWSAGFLWDVPFPPLFRSGADPFSPALKTSLLRAAQIS</sequence>
<evidence type="ECO:0000256" key="1">
    <source>
        <dbReference type="SAM" id="MobiDB-lite"/>
    </source>
</evidence>